<sequence>MRDRDIRTAQQRSHFLRIFWKNNLDFKLLLTFYGLSIGSLLTYCVMVRHGSYTKEDKEKPSKGVQEGSEDHWLASPLPDQHLHLLLPQQSTQHHQRQLTPGLWTA</sequence>
<evidence type="ECO:0000259" key="2">
    <source>
        <dbReference type="Pfam" id="PF09004"/>
    </source>
</evidence>
<dbReference type="EMBL" id="JAHRIP010003443">
    <property type="protein sequence ID" value="MEQ2281384.1"/>
    <property type="molecule type" value="Genomic_DNA"/>
</dbReference>
<comment type="caution">
    <text evidence="3">The sequence shown here is derived from an EMBL/GenBank/DDBJ whole genome shotgun (WGS) entry which is preliminary data.</text>
</comment>
<keyword evidence="1" id="KW-0812">Transmembrane</keyword>
<protein>
    <recommendedName>
        <fullName evidence="2">Alkylated DNA repair protein AlkB homologue 8 N-terminal domain-containing protein</fullName>
    </recommendedName>
</protein>
<reference evidence="3 4" key="1">
    <citation type="submission" date="2021-06" db="EMBL/GenBank/DDBJ databases">
        <authorList>
            <person name="Palmer J.M."/>
        </authorList>
    </citation>
    <scope>NUCLEOTIDE SEQUENCE [LARGE SCALE GENOMIC DNA]</scope>
    <source>
        <strain evidence="3 4">AS_MEX2019</strain>
        <tissue evidence="3">Muscle</tissue>
    </source>
</reference>
<keyword evidence="1" id="KW-0472">Membrane</keyword>
<evidence type="ECO:0000313" key="4">
    <source>
        <dbReference type="Proteomes" id="UP001469553"/>
    </source>
</evidence>
<keyword evidence="1" id="KW-1133">Transmembrane helix</keyword>
<feature type="domain" description="Alkylated DNA repair protein AlkB homologue 8 N-terminal" evidence="2">
    <location>
        <begin position="7"/>
        <end position="37"/>
    </location>
</feature>
<evidence type="ECO:0000256" key="1">
    <source>
        <dbReference type="SAM" id="Phobius"/>
    </source>
</evidence>
<evidence type="ECO:0000313" key="3">
    <source>
        <dbReference type="EMBL" id="MEQ2281384.1"/>
    </source>
</evidence>
<name>A0ABV0XIU1_9TELE</name>
<dbReference type="InterPro" id="IPR015095">
    <property type="entry name" value="AlkB_hom8_N"/>
</dbReference>
<dbReference type="Pfam" id="PF09004">
    <property type="entry name" value="ALKBH8_N"/>
    <property type="match status" value="1"/>
</dbReference>
<organism evidence="3 4">
    <name type="scientific">Ameca splendens</name>
    <dbReference type="NCBI Taxonomy" id="208324"/>
    <lineage>
        <taxon>Eukaryota</taxon>
        <taxon>Metazoa</taxon>
        <taxon>Chordata</taxon>
        <taxon>Craniata</taxon>
        <taxon>Vertebrata</taxon>
        <taxon>Euteleostomi</taxon>
        <taxon>Actinopterygii</taxon>
        <taxon>Neopterygii</taxon>
        <taxon>Teleostei</taxon>
        <taxon>Neoteleostei</taxon>
        <taxon>Acanthomorphata</taxon>
        <taxon>Ovalentaria</taxon>
        <taxon>Atherinomorphae</taxon>
        <taxon>Cyprinodontiformes</taxon>
        <taxon>Goodeidae</taxon>
        <taxon>Ameca</taxon>
    </lineage>
</organism>
<gene>
    <name evidence="3" type="ORF">AMECASPLE_029748</name>
</gene>
<keyword evidence="4" id="KW-1185">Reference proteome</keyword>
<dbReference type="Proteomes" id="UP001469553">
    <property type="component" value="Unassembled WGS sequence"/>
</dbReference>
<feature type="transmembrane region" description="Helical" evidence="1">
    <location>
        <begin position="28"/>
        <end position="47"/>
    </location>
</feature>
<accession>A0ABV0XIU1</accession>
<proteinExistence type="predicted"/>